<sequence length="484" mass="54932">MSGNNYPSNYTYPSSSRYAASQPGLDDQDYDDHPSYPPPQAQYNPAYGQDLKSPSSFDSHSQPPVPTSESLYPPVRTHPYPFDHSQTSLRPSVSTEMSSKAGFGSSIDGDTIDSERPIRKDTLEIKHTDLETGWRAFFWPSSKTCRFYLLAVVVETFLDVLIEGIILQQLDNMQDSVPAAKAGAKKVTQTRQPVYLGIFVLAHLLQMVLALDAVYNKNTLQFLFLAFFNFSLLLYGSLQIVEVKGNITLMIDQGATAASVPLNVLLIVVPIVIAIAEVFYIGLGYQIWREFGWKIYKFLGADRTIKRIYAHYQVFQCLLKFDIFFWVGFSIQWISLVLVDKTDFEYYATIIALPFSILLLIEGWLAARHENKWMMGSFMVGCVAGCAYFVYKAYRIYLQKDNDDFVHLWKTLLIFAVLSIILLITTFLMATVVMMNFNGGLKESMNKKEQEAKLERKATGYKGDFKNGLQRNPTAINLKRMSIE</sequence>
<dbReference type="GO" id="GO:0005794">
    <property type="term" value="C:Golgi apparatus"/>
    <property type="evidence" value="ECO:0007669"/>
    <property type="project" value="TreeGrafter"/>
</dbReference>
<dbReference type="InterPro" id="IPR040410">
    <property type="entry name" value="UPF0658_Golgi"/>
</dbReference>
<name>A0A0C3QN06_9AGAM</name>
<evidence type="ECO:0000256" key="1">
    <source>
        <dbReference type="SAM" id="MobiDB-lite"/>
    </source>
</evidence>
<dbReference type="HOGENOM" id="CLU_029564_0_1_1"/>
<reference evidence="4" key="2">
    <citation type="submission" date="2015-01" db="EMBL/GenBank/DDBJ databases">
        <title>Evolutionary Origins and Diversification of the Mycorrhizal Mutualists.</title>
        <authorList>
            <consortium name="DOE Joint Genome Institute"/>
            <consortium name="Mycorrhizal Genomics Consortium"/>
            <person name="Kohler A."/>
            <person name="Kuo A."/>
            <person name="Nagy L.G."/>
            <person name="Floudas D."/>
            <person name="Copeland A."/>
            <person name="Barry K.W."/>
            <person name="Cichocki N."/>
            <person name="Veneault-Fourrey C."/>
            <person name="LaButti K."/>
            <person name="Lindquist E.A."/>
            <person name="Lipzen A."/>
            <person name="Lundell T."/>
            <person name="Morin E."/>
            <person name="Murat C."/>
            <person name="Riley R."/>
            <person name="Ohm R."/>
            <person name="Sun H."/>
            <person name="Tunlid A."/>
            <person name="Henrissat B."/>
            <person name="Grigoriev I.V."/>
            <person name="Hibbett D.S."/>
            <person name="Martin F."/>
        </authorList>
    </citation>
    <scope>NUCLEOTIDE SEQUENCE [LARGE SCALE GENOMIC DNA]</scope>
    <source>
        <strain evidence="4">MUT 4182</strain>
    </source>
</reference>
<proteinExistence type="predicted"/>
<organism evidence="3 4">
    <name type="scientific">Tulasnella calospora MUT 4182</name>
    <dbReference type="NCBI Taxonomy" id="1051891"/>
    <lineage>
        <taxon>Eukaryota</taxon>
        <taxon>Fungi</taxon>
        <taxon>Dikarya</taxon>
        <taxon>Basidiomycota</taxon>
        <taxon>Agaricomycotina</taxon>
        <taxon>Agaricomycetes</taxon>
        <taxon>Cantharellales</taxon>
        <taxon>Tulasnellaceae</taxon>
        <taxon>Tulasnella</taxon>
    </lineage>
</organism>
<feature type="compositionally biased region" description="Polar residues" evidence="1">
    <location>
        <begin position="84"/>
        <end position="98"/>
    </location>
</feature>
<feature type="transmembrane region" description="Helical" evidence="2">
    <location>
        <begin position="222"/>
        <end position="241"/>
    </location>
</feature>
<feature type="compositionally biased region" description="Polar residues" evidence="1">
    <location>
        <begin position="52"/>
        <end position="70"/>
    </location>
</feature>
<dbReference type="OrthoDB" id="2448307at2759"/>
<dbReference type="PANTHER" id="PTHR34391:SF2">
    <property type="entry name" value="TRP C-TERMINAL DOMAIN-CONTAINING PROTEIN"/>
    <property type="match status" value="1"/>
</dbReference>
<feature type="transmembrane region" description="Helical" evidence="2">
    <location>
        <begin position="261"/>
        <end position="288"/>
    </location>
</feature>
<dbReference type="Proteomes" id="UP000054248">
    <property type="component" value="Unassembled WGS sequence"/>
</dbReference>
<reference evidence="3 4" key="1">
    <citation type="submission" date="2014-04" db="EMBL/GenBank/DDBJ databases">
        <authorList>
            <consortium name="DOE Joint Genome Institute"/>
            <person name="Kuo A."/>
            <person name="Girlanda M."/>
            <person name="Perotto S."/>
            <person name="Kohler A."/>
            <person name="Nagy L.G."/>
            <person name="Floudas D."/>
            <person name="Copeland A."/>
            <person name="Barry K.W."/>
            <person name="Cichocki N."/>
            <person name="Veneault-Fourrey C."/>
            <person name="LaButti K."/>
            <person name="Lindquist E.A."/>
            <person name="Lipzen A."/>
            <person name="Lundell T."/>
            <person name="Morin E."/>
            <person name="Murat C."/>
            <person name="Sun H."/>
            <person name="Tunlid A."/>
            <person name="Henrissat B."/>
            <person name="Grigoriev I.V."/>
            <person name="Hibbett D.S."/>
            <person name="Martin F."/>
            <person name="Nordberg H.P."/>
            <person name="Cantor M.N."/>
            <person name="Hua S.X."/>
        </authorList>
    </citation>
    <scope>NUCLEOTIDE SEQUENCE [LARGE SCALE GENOMIC DNA]</scope>
    <source>
        <strain evidence="3 4">MUT 4182</strain>
    </source>
</reference>
<evidence type="ECO:0000256" key="2">
    <source>
        <dbReference type="SAM" id="Phobius"/>
    </source>
</evidence>
<keyword evidence="2" id="KW-1133">Transmembrane helix</keyword>
<dbReference type="PANTHER" id="PTHR34391">
    <property type="entry name" value="UPF0658 GOLGI APPARATUS MEMBRANE PROTEIN C1952.10C-RELATED"/>
    <property type="match status" value="1"/>
</dbReference>
<feature type="compositionally biased region" description="Low complexity" evidence="1">
    <location>
        <begin position="1"/>
        <end position="16"/>
    </location>
</feature>
<evidence type="ECO:0000313" key="4">
    <source>
        <dbReference type="Proteomes" id="UP000054248"/>
    </source>
</evidence>
<feature type="transmembrane region" description="Helical" evidence="2">
    <location>
        <begin position="373"/>
        <end position="391"/>
    </location>
</feature>
<keyword evidence="2" id="KW-0472">Membrane</keyword>
<keyword evidence="2" id="KW-0812">Transmembrane</keyword>
<dbReference type="EMBL" id="KN822942">
    <property type="protein sequence ID" value="KIO34510.1"/>
    <property type="molecule type" value="Genomic_DNA"/>
</dbReference>
<feature type="transmembrane region" description="Helical" evidence="2">
    <location>
        <begin position="346"/>
        <end position="366"/>
    </location>
</feature>
<feature type="transmembrane region" description="Helical" evidence="2">
    <location>
        <begin position="309"/>
        <end position="334"/>
    </location>
</feature>
<evidence type="ECO:0000313" key="3">
    <source>
        <dbReference type="EMBL" id="KIO34510.1"/>
    </source>
</evidence>
<feature type="transmembrane region" description="Helical" evidence="2">
    <location>
        <begin position="194"/>
        <end position="215"/>
    </location>
</feature>
<feature type="region of interest" description="Disordered" evidence="1">
    <location>
        <begin position="1"/>
        <end position="115"/>
    </location>
</feature>
<protein>
    <submittedName>
        <fullName evidence="3">Uncharacterized protein</fullName>
    </submittedName>
</protein>
<keyword evidence="4" id="KW-1185">Reference proteome</keyword>
<accession>A0A0C3QN06</accession>
<feature type="transmembrane region" description="Helical" evidence="2">
    <location>
        <begin position="411"/>
        <end position="437"/>
    </location>
</feature>
<dbReference type="AlphaFoldDB" id="A0A0C3QN06"/>
<gene>
    <name evidence="3" type="ORF">M407DRAFT_16489</name>
</gene>